<evidence type="ECO:0000313" key="1">
    <source>
        <dbReference type="EMBL" id="EMB33254.1"/>
    </source>
</evidence>
<dbReference type="HOGENOM" id="CLU_062004_0_0_12"/>
<dbReference type="Pfam" id="PF06089">
    <property type="entry name" value="Asparaginase_II"/>
    <property type="match status" value="1"/>
</dbReference>
<comment type="caution">
    <text evidence="1">The sequence shown here is derived from an EMBL/GenBank/DDBJ whole genome shotgun (WGS) entry which is preliminary data.</text>
</comment>
<dbReference type="PANTHER" id="PTHR42110">
    <property type="entry name" value="L-ASPARAGINASE, PUTATIVE (AFU_ORTHOLOGUE AFUA_3G11890)-RELATED"/>
    <property type="match status" value="1"/>
</dbReference>
<organism evidence="1">
    <name type="scientific">Treponema denticola H-22</name>
    <dbReference type="NCBI Taxonomy" id="999432"/>
    <lineage>
        <taxon>Bacteria</taxon>
        <taxon>Pseudomonadati</taxon>
        <taxon>Spirochaetota</taxon>
        <taxon>Spirochaetia</taxon>
        <taxon>Spirochaetales</taxon>
        <taxon>Treponemataceae</taxon>
        <taxon>Treponema</taxon>
    </lineage>
</organism>
<dbReference type="RefSeq" id="WP_002684750.1">
    <property type="nucleotide sequence ID" value="NZ_CM001795.1"/>
</dbReference>
<proteinExistence type="predicted"/>
<dbReference type="EMBL" id="AGDV01000012">
    <property type="protein sequence ID" value="EMB33254.1"/>
    <property type="molecule type" value="Genomic_DNA"/>
</dbReference>
<gene>
    <name evidence="1" type="ORF">HMPREF9726_01615</name>
</gene>
<dbReference type="PANTHER" id="PTHR42110:SF1">
    <property type="entry name" value="L-ASPARAGINASE, PUTATIVE (AFU_ORTHOLOGUE AFUA_3G11890)-RELATED"/>
    <property type="match status" value="1"/>
</dbReference>
<dbReference type="PATRIC" id="fig|999432.5.peg.1675"/>
<evidence type="ECO:0008006" key="2">
    <source>
        <dbReference type="Google" id="ProtNLM"/>
    </source>
</evidence>
<dbReference type="AlphaFoldDB" id="A0A0E2EGZ4"/>
<name>A0A0E2EGZ4_TREDN</name>
<dbReference type="InterPro" id="IPR010349">
    <property type="entry name" value="Asparaginase_II"/>
</dbReference>
<accession>A0A0E2EGZ4</accession>
<sequence>MEILLKSYRGKIEDLYTFGSIAVVDKNGKIVYSAGDPKEVSFPRSSAKLIQALVPLSLGAKEKFNLSHEEIAQICASHSGEDFHIKTVTGILKKIGLDESALKCGPHYPFKPEVELRMKVNNEKPRDIHNNCSGKHSGMLAAAVLMKASTDDYYKPQHPVQQKIREMIELICDCKIPDDNISVDGCGVPVHSLPLYNFAFGMARMADYKNLPQNLSTHAKDIIDSITACSEYTSGTDRIDHLLVKKYPGKLVVKSGANGYFGGLLPDKKYGIAVKTYDGISKTRDIVLVHLLKKLGVIDKADYEYFDSIADKNIKNHRGEIAGEVVPQF</sequence>
<dbReference type="Proteomes" id="UP000011705">
    <property type="component" value="Chromosome"/>
</dbReference>
<reference evidence="1" key="1">
    <citation type="submission" date="2012-01" db="EMBL/GenBank/DDBJ databases">
        <title>The Genome Sequence of Treponema denticola H-22.</title>
        <authorList>
            <consortium name="The Broad Institute Genome Sequencing Platform"/>
            <person name="Earl A."/>
            <person name="Ward D."/>
            <person name="Feldgarden M."/>
            <person name="Gevers D."/>
            <person name="Blanton J.M."/>
            <person name="Fenno C.J."/>
            <person name="Baranova O.V."/>
            <person name="Mathney J."/>
            <person name="Dewhirst F.E."/>
            <person name="Izard J."/>
            <person name="Young S.K."/>
            <person name="Zeng Q."/>
            <person name="Gargeya S."/>
            <person name="Fitzgerald M."/>
            <person name="Haas B."/>
            <person name="Abouelleil A."/>
            <person name="Alvarado L."/>
            <person name="Arachchi H.M."/>
            <person name="Berlin A."/>
            <person name="Chapman S.B."/>
            <person name="Gearin G."/>
            <person name="Goldberg J."/>
            <person name="Griggs A."/>
            <person name="Gujja S."/>
            <person name="Hansen M."/>
            <person name="Heiman D."/>
            <person name="Howarth C."/>
            <person name="Larimer J."/>
            <person name="Lui A."/>
            <person name="MacDonald P.J.P."/>
            <person name="McCowen C."/>
            <person name="Montmayeur A."/>
            <person name="Murphy C."/>
            <person name="Neiman D."/>
            <person name="Pearson M."/>
            <person name="Priest M."/>
            <person name="Roberts A."/>
            <person name="Saif S."/>
            <person name="Shea T."/>
            <person name="Sisk P."/>
            <person name="Stolte C."/>
            <person name="Sykes S."/>
            <person name="Wortman J."/>
            <person name="Nusbaum C."/>
            <person name="Birren B."/>
        </authorList>
    </citation>
    <scope>NUCLEOTIDE SEQUENCE [LARGE SCALE GENOMIC DNA]</scope>
    <source>
        <strain evidence="1">H-22</strain>
    </source>
</reference>
<protein>
    <recommendedName>
        <fullName evidence="2">Asparaginase</fullName>
    </recommendedName>
</protein>